<gene>
    <name evidence="15" type="ORF">GBAR_LOCUS3053</name>
</gene>
<dbReference type="CDD" id="cd01080">
    <property type="entry name" value="NAD_bind_m-THF_DH_Cyclohyd"/>
    <property type="match status" value="1"/>
</dbReference>
<dbReference type="PANTHER" id="PTHR48099">
    <property type="entry name" value="C-1-TETRAHYDROFOLATE SYNTHASE, CYTOPLASMIC-RELATED"/>
    <property type="match status" value="1"/>
</dbReference>
<proteinExistence type="inferred from homology"/>
<dbReference type="GO" id="GO:0004477">
    <property type="term" value="F:methenyltetrahydrofolate cyclohydrolase activity"/>
    <property type="evidence" value="ECO:0007669"/>
    <property type="project" value="UniProtKB-EC"/>
</dbReference>
<feature type="domain" description="Tetrahydrofolate dehydrogenase/cyclohydrolase NAD(P)-binding" evidence="14">
    <location>
        <begin position="137"/>
        <end position="278"/>
    </location>
</feature>
<evidence type="ECO:0000256" key="5">
    <source>
        <dbReference type="ARBA" id="ARBA00022755"/>
    </source>
</evidence>
<keyword evidence="3" id="KW-0554">One-carbon metabolism</keyword>
<evidence type="ECO:0000256" key="2">
    <source>
        <dbReference type="ARBA" id="ARBA00011738"/>
    </source>
</evidence>
<dbReference type="PROSITE" id="PS00767">
    <property type="entry name" value="THF_DHG_CYH_2"/>
    <property type="match status" value="1"/>
</dbReference>
<keyword evidence="10" id="KW-0486">Methionine biosynthesis</keyword>
<organism evidence="15 16">
    <name type="scientific">Geodia barretti</name>
    <name type="common">Barrett's horny sponge</name>
    <dbReference type="NCBI Taxonomy" id="519541"/>
    <lineage>
        <taxon>Eukaryota</taxon>
        <taxon>Metazoa</taxon>
        <taxon>Porifera</taxon>
        <taxon>Demospongiae</taxon>
        <taxon>Heteroscleromorpha</taxon>
        <taxon>Tetractinellida</taxon>
        <taxon>Astrophorina</taxon>
        <taxon>Geodiidae</taxon>
        <taxon>Geodia</taxon>
    </lineage>
</organism>
<dbReference type="Gene3D" id="3.40.50.720">
    <property type="entry name" value="NAD(P)-binding Rossmann-like Domain"/>
    <property type="match status" value="1"/>
</dbReference>
<dbReference type="GO" id="GO:0035999">
    <property type="term" value="P:tetrahydrofolate interconversion"/>
    <property type="evidence" value="ECO:0007669"/>
    <property type="project" value="TreeGrafter"/>
</dbReference>
<comment type="subunit">
    <text evidence="2">Homodimer.</text>
</comment>
<evidence type="ECO:0000256" key="8">
    <source>
        <dbReference type="ARBA" id="ARBA00023002"/>
    </source>
</evidence>
<reference evidence="15" key="1">
    <citation type="submission" date="2023-03" db="EMBL/GenBank/DDBJ databases">
        <authorList>
            <person name="Steffen K."/>
            <person name="Cardenas P."/>
        </authorList>
    </citation>
    <scope>NUCLEOTIDE SEQUENCE</scope>
</reference>
<dbReference type="InterPro" id="IPR000672">
    <property type="entry name" value="THF_DH/CycHdrlase"/>
</dbReference>
<comment type="catalytic activity">
    <reaction evidence="12">
        <text>(6R)-5,10-methenyltetrahydrofolate + H2O = (6R)-10-formyltetrahydrofolate + H(+)</text>
        <dbReference type="Rhea" id="RHEA:23700"/>
        <dbReference type="ChEBI" id="CHEBI:15377"/>
        <dbReference type="ChEBI" id="CHEBI:15378"/>
        <dbReference type="ChEBI" id="CHEBI:57455"/>
        <dbReference type="ChEBI" id="CHEBI:195366"/>
        <dbReference type="EC" id="3.5.4.9"/>
    </reaction>
</comment>
<dbReference type="Gene3D" id="3.40.50.10860">
    <property type="entry name" value="Leucine Dehydrogenase, chain A, domain 1"/>
    <property type="match status" value="1"/>
</dbReference>
<comment type="caution">
    <text evidence="15">The sequence shown here is derived from an EMBL/GenBank/DDBJ whole genome shotgun (WGS) entry which is preliminary data.</text>
</comment>
<evidence type="ECO:0000256" key="9">
    <source>
        <dbReference type="ARBA" id="ARBA00023102"/>
    </source>
</evidence>
<dbReference type="FunFam" id="3.40.50.10860:FF:000005">
    <property type="entry name" value="C-1-tetrahydrofolate synthase, cytoplasmic, putative"/>
    <property type="match status" value="1"/>
</dbReference>
<dbReference type="GO" id="GO:0009086">
    <property type="term" value="P:methionine biosynthetic process"/>
    <property type="evidence" value="ECO:0007669"/>
    <property type="project" value="UniProtKB-KW"/>
</dbReference>
<protein>
    <submittedName>
        <fullName evidence="15">Bifunctional protein FolD</fullName>
    </submittedName>
</protein>
<evidence type="ECO:0000256" key="6">
    <source>
        <dbReference type="ARBA" id="ARBA00022801"/>
    </source>
</evidence>
<comment type="pathway">
    <text evidence="1">One-carbon metabolism; tetrahydrofolate interconversion.</text>
</comment>
<dbReference type="HAMAP" id="MF_01576">
    <property type="entry name" value="THF_DHG_CYH"/>
    <property type="match status" value="1"/>
</dbReference>
<dbReference type="EMBL" id="CASHTH010000420">
    <property type="protein sequence ID" value="CAI8000899.1"/>
    <property type="molecule type" value="Genomic_DNA"/>
</dbReference>
<evidence type="ECO:0000256" key="10">
    <source>
        <dbReference type="ARBA" id="ARBA00023167"/>
    </source>
</evidence>
<dbReference type="GO" id="GO:0000105">
    <property type="term" value="P:L-histidine biosynthetic process"/>
    <property type="evidence" value="ECO:0007669"/>
    <property type="project" value="UniProtKB-KW"/>
</dbReference>
<evidence type="ECO:0000256" key="1">
    <source>
        <dbReference type="ARBA" id="ARBA00004777"/>
    </source>
</evidence>
<dbReference type="SUPFAM" id="SSF53223">
    <property type="entry name" value="Aminoacid dehydrogenase-like, N-terminal domain"/>
    <property type="match status" value="1"/>
</dbReference>
<evidence type="ECO:0000259" key="13">
    <source>
        <dbReference type="Pfam" id="PF00763"/>
    </source>
</evidence>
<dbReference type="Proteomes" id="UP001174909">
    <property type="component" value="Unassembled WGS sequence"/>
</dbReference>
<dbReference type="FunFam" id="3.40.50.720:FF:000094">
    <property type="entry name" value="Bifunctional protein FolD"/>
    <property type="match status" value="1"/>
</dbReference>
<keyword evidence="7" id="KW-0521">NADP</keyword>
<name>A0AA35W096_GEOBA</name>
<dbReference type="PANTHER" id="PTHR48099:SF5">
    <property type="entry name" value="C-1-TETRAHYDROFOLATE SYNTHASE, CYTOPLASMIC"/>
    <property type="match status" value="1"/>
</dbReference>
<dbReference type="GO" id="GO:0005829">
    <property type="term" value="C:cytosol"/>
    <property type="evidence" value="ECO:0007669"/>
    <property type="project" value="TreeGrafter"/>
</dbReference>
<evidence type="ECO:0000313" key="16">
    <source>
        <dbReference type="Proteomes" id="UP001174909"/>
    </source>
</evidence>
<keyword evidence="5" id="KW-0658">Purine biosynthesis</keyword>
<keyword evidence="6" id="KW-0378">Hydrolase</keyword>
<keyword evidence="16" id="KW-1185">Reference proteome</keyword>
<accession>A0AA35W096</accession>
<dbReference type="InterPro" id="IPR020631">
    <property type="entry name" value="THF_DH/CycHdrlase_NAD-bd_dom"/>
</dbReference>
<evidence type="ECO:0000256" key="7">
    <source>
        <dbReference type="ARBA" id="ARBA00022857"/>
    </source>
</evidence>
<dbReference type="GO" id="GO:0006164">
    <property type="term" value="P:purine nucleotide biosynthetic process"/>
    <property type="evidence" value="ECO:0007669"/>
    <property type="project" value="UniProtKB-KW"/>
</dbReference>
<dbReference type="SUPFAM" id="SSF51735">
    <property type="entry name" value="NAD(P)-binding Rossmann-fold domains"/>
    <property type="match status" value="1"/>
</dbReference>
<keyword evidence="8" id="KW-0560">Oxidoreductase</keyword>
<evidence type="ECO:0000256" key="12">
    <source>
        <dbReference type="ARBA" id="ARBA00036357"/>
    </source>
</evidence>
<dbReference type="Pfam" id="PF00763">
    <property type="entry name" value="THF_DHG_CYH"/>
    <property type="match status" value="1"/>
</dbReference>
<dbReference type="InterPro" id="IPR036291">
    <property type="entry name" value="NAD(P)-bd_dom_sf"/>
</dbReference>
<dbReference type="NCBIfam" id="NF008058">
    <property type="entry name" value="PRK10792.1"/>
    <property type="match status" value="1"/>
</dbReference>
<dbReference type="AlphaFoldDB" id="A0AA35W096"/>
<evidence type="ECO:0000256" key="4">
    <source>
        <dbReference type="ARBA" id="ARBA00022605"/>
    </source>
</evidence>
<dbReference type="PRINTS" id="PR00085">
    <property type="entry name" value="THFDHDRGNASE"/>
</dbReference>
<keyword evidence="11" id="KW-0511">Multifunctional enzyme</keyword>
<evidence type="ECO:0000256" key="11">
    <source>
        <dbReference type="ARBA" id="ARBA00023268"/>
    </source>
</evidence>
<dbReference type="NCBIfam" id="NF010783">
    <property type="entry name" value="PRK14186.1"/>
    <property type="match status" value="1"/>
</dbReference>
<evidence type="ECO:0000256" key="3">
    <source>
        <dbReference type="ARBA" id="ARBA00022563"/>
    </source>
</evidence>
<dbReference type="InterPro" id="IPR020630">
    <property type="entry name" value="THF_DH/CycHdrlase_cat_dom"/>
</dbReference>
<keyword evidence="9" id="KW-0368">Histidine biosynthesis</keyword>
<keyword evidence="4" id="KW-0028">Amino-acid biosynthesis</keyword>
<evidence type="ECO:0000313" key="15">
    <source>
        <dbReference type="EMBL" id="CAI8000899.1"/>
    </source>
</evidence>
<evidence type="ECO:0000259" key="14">
    <source>
        <dbReference type="Pfam" id="PF02882"/>
    </source>
</evidence>
<dbReference type="GO" id="GO:0004488">
    <property type="term" value="F:methylenetetrahydrofolate dehydrogenase (NADP+) activity"/>
    <property type="evidence" value="ECO:0007669"/>
    <property type="project" value="InterPro"/>
</dbReference>
<feature type="domain" description="Tetrahydrofolate dehydrogenase/cyclohydrolase catalytic" evidence="13">
    <location>
        <begin position="3"/>
        <end position="118"/>
    </location>
</feature>
<dbReference type="InterPro" id="IPR020867">
    <property type="entry name" value="THF_DH/CycHdrlase_CS"/>
</dbReference>
<dbReference type="Pfam" id="PF02882">
    <property type="entry name" value="THF_DHG_CYH_C"/>
    <property type="match status" value="1"/>
</dbReference>
<dbReference type="PROSITE" id="PS00766">
    <property type="entry name" value="THF_DHG_CYH_1"/>
    <property type="match status" value="1"/>
</dbReference>
<sequence>MIIDGKAVAQQVRDEVRMETERLRNDHGVVPGLGVVLVGDHPASRIYVRNKEKACAEVGIRSVEHVLPASVSEHELMGVIGGLNEDTSIHGILVQLPLPGHIPSDRVLETVSPEKDVDGFHPVNQGLLLSGGTGFKPCTPLGIMRMLDSVGCDLKGKNAVVVGRSNIVGKPVALMLLARHATVTLCHSRTADLGREVARADVVVAAVGKAGAVRGEWIKPGAVVIDVGINRLPTGKLAGDVEFDTARERASWISPVPGGVGPMTICMLLSNTLLSAQRSV</sequence>
<dbReference type="InterPro" id="IPR046346">
    <property type="entry name" value="Aminoacid_DH-like_N_sf"/>
</dbReference>